<feature type="domain" description="Bulb-type lectin" evidence="2">
    <location>
        <begin position="1"/>
        <end position="123"/>
    </location>
</feature>
<dbReference type="InterPro" id="IPR036426">
    <property type="entry name" value="Bulb-type_lectin_dom_sf"/>
</dbReference>
<gene>
    <name evidence="3" type="ORF">MKW98_019925</name>
</gene>
<dbReference type="Proteomes" id="UP001202328">
    <property type="component" value="Unassembled WGS sequence"/>
</dbReference>
<feature type="compositionally biased region" description="Basic and acidic residues" evidence="1">
    <location>
        <begin position="137"/>
        <end position="149"/>
    </location>
</feature>
<dbReference type="SMART" id="SM00108">
    <property type="entry name" value="B_lectin"/>
    <property type="match status" value="1"/>
</dbReference>
<evidence type="ECO:0000313" key="3">
    <source>
        <dbReference type="EMBL" id="KAI3851926.1"/>
    </source>
</evidence>
<dbReference type="InterPro" id="IPR001480">
    <property type="entry name" value="Bulb-type_lectin_dom"/>
</dbReference>
<dbReference type="SUPFAM" id="SSF51110">
    <property type="entry name" value="alpha-D-mannose-specific plant lectins"/>
    <property type="match status" value="1"/>
</dbReference>
<dbReference type="PANTHER" id="PTHR32444:SF10">
    <property type="entry name" value="CURCULIN-LIKE (MANNOSE-BINDING) LECTIN FAMILY PROTEIN-RELATED"/>
    <property type="match status" value="1"/>
</dbReference>
<feature type="region of interest" description="Disordered" evidence="1">
    <location>
        <begin position="127"/>
        <end position="149"/>
    </location>
</feature>
<name>A0AAD4X5W6_9MAGN</name>
<sequence length="310" mass="35070">MASLNFIDSPHQLFYYPFGLYFYNIIPNAFFLGIGVPTQQSDAYYIGNNEIRWVWGANLNDPVRENATLTFGRDGNLVLADADGRIVWQTNTANKGVTGISMKANGNLSFQHPTDTLLPGQSLQLKGSSTKLVSRTSNRDSRDGPHSMKIDDKKGFITYQNHSGKLVPYAGWKTMGLLNVTFRSVQRINPVQDTGRLFERPTGSTTYFLTLGYANRTRRVLLMKLKLDNEVYTDSFLRLEQDGNLKLHIYVMGGYEEIRYYYWQSRKYAFFGKTVKKCALRSKCGTYGKCDRRLCSACPPNSSSGCVITI</sequence>
<dbReference type="PROSITE" id="PS50927">
    <property type="entry name" value="BULB_LECTIN"/>
    <property type="match status" value="1"/>
</dbReference>
<dbReference type="Gene3D" id="2.90.10.10">
    <property type="entry name" value="Bulb-type lectin domain"/>
    <property type="match status" value="1"/>
</dbReference>
<keyword evidence="4" id="KW-1185">Reference proteome</keyword>
<dbReference type="EMBL" id="JAJJMB010015809">
    <property type="protein sequence ID" value="KAI3851926.1"/>
    <property type="molecule type" value="Genomic_DNA"/>
</dbReference>
<feature type="compositionally biased region" description="Polar residues" evidence="1">
    <location>
        <begin position="127"/>
        <end position="136"/>
    </location>
</feature>
<organism evidence="3 4">
    <name type="scientific">Papaver atlanticum</name>
    <dbReference type="NCBI Taxonomy" id="357466"/>
    <lineage>
        <taxon>Eukaryota</taxon>
        <taxon>Viridiplantae</taxon>
        <taxon>Streptophyta</taxon>
        <taxon>Embryophyta</taxon>
        <taxon>Tracheophyta</taxon>
        <taxon>Spermatophyta</taxon>
        <taxon>Magnoliopsida</taxon>
        <taxon>Ranunculales</taxon>
        <taxon>Papaveraceae</taxon>
        <taxon>Papaveroideae</taxon>
        <taxon>Papaver</taxon>
    </lineage>
</organism>
<protein>
    <recommendedName>
        <fullName evidence="2">Bulb-type lectin domain-containing protein</fullName>
    </recommendedName>
</protein>
<dbReference type="AlphaFoldDB" id="A0AAD4X5W6"/>
<dbReference type="PANTHER" id="PTHR32444">
    <property type="entry name" value="BULB-TYPE LECTIN DOMAIN-CONTAINING PROTEIN"/>
    <property type="match status" value="1"/>
</dbReference>
<accession>A0AAD4X5W6</accession>
<evidence type="ECO:0000259" key="2">
    <source>
        <dbReference type="PROSITE" id="PS50927"/>
    </source>
</evidence>
<evidence type="ECO:0000256" key="1">
    <source>
        <dbReference type="SAM" id="MobiDB-lite"/>
    </source>
</evidence>
<evidence type="ECO:0000313" key="4">
    <source>
        <dbReference type="Proteomes" id="UP001202328"/>
    </source>
</evidence>
<reference evidence="3" key="1">
    <citation type="submission" date="2022-04" db="EMBL/GenBank/DDBJ databases">
        <title>A functionally conserved STORR gene fusion in Papaver species that diverged 16.8 million years ago.</title>
        <authorList>
            <person name="Catania T."/>
        </authorList>
    </citation>
    <scope>NUCLEOTIDE SEQUENCE</scope>
    <source>
        <strain evidence="3">S-188037</strain>
    </source>
</reference>
<dbReference type="Pfam" id="PF01453">
    <property type="entry name" value="B_lectin"/>
    <property type="match status" value="1"/>
</dbReference>
<comment type="caution">
    <text evidence="3">The sequence shown here is derived from an EMBL/GenBank/DDBJ whole genome shotgun (WGS) entry which is preliminary data.</text>
</comment>
<proteinExistence type="predicted"/>